<name>A0A816ANW2_ADIRI</name>
<accession>A0A816ANW2</accession>
<organism evidence="1 2">
    <name type="scientific">Adineta ricciae</name>
    <name type="common">Rotifer</name>
    <dbReference type="NCBI Taxonomy" id="249248"/>
    <lineage>
        <taxon>Eukaryota</taxon>
        <taxon>Metazoa</taxon>
        <taxon>Spiralia</taxon>
        <taxon>Gnathifera</taxon>
        <taxon>Rotifera</taxon>
        <taxon>Eurotatoria</taxon>
        <taxon>Bdelloidea</taxon>
        <taxon>Adinetida</taxon>
        <taxon>Adinetidae</taxon>
        <taxon>Adineta</taxon>
    </lineage>
</organism>
<gene>
    <name evidence="1" type="ORF">XAT740_LOCUS47440</name>
</gene>
<comment type="caution">
    <text evidence="1">The sequence shown here is derived from an EMBL/GenBank/DDBJ whole genome shotgun (WGS) entry which is preliminary data.</text>
</comment>
<keyword evidence="2" id="KW-1185">Reference proteome</keyword>
<reference evidence="1" key="1">
    <citation type="submission" date="2021-02" db="EMBL/GenBank/DDBJ databases">
        <authorList>
            <person name="Nowell W R."/>
        </authorList>
    </citation>
    <scope>NUCLEOTIDE SEQUENCE</scope>
</reference>
<dbReference type="Proteomes" id="UP000663828">
    <property type="component" value="Unassembled WGS sequence"/>
</dbReference>
<evidence type="ECO:0000313" key="2">
    <source>
        <dbReference type="Proteomes" id="UP000663828"/>
    </source>
</evidence>
<protein>
    <submittedName>
        <fullName evidence="1">Uncharacterized protein</fullName>
    </submittedName>
</protein>
<dbReference type="EMBL" id="CAJNOR010006578">
    <property type="protein sequence ID" value="CAF1598826.1"/>
    <property type="molecule type" value="Genomic_DNA"/>
</dbReference>
<sequence length="853" mass="99395">MEENTSADVNRLNTDIYRHHHHHHDSETSTTTHCSRHCPHCHGGSTHQRRSNENAIIQCILEQQAQCYDHIFQQHHDIRQLKEYVRKFHDLIKTVDDALDIIVQGIVDIQRRLENMNNNTTDTLLECFTSSILGCKMTQLLRARKDYIDLRPIPIDGSKNYSYRWKMIALLDFNERGQYILPFSKRVVDIPKDLWRRNRKQPAPPGYELCGCIDCEHKTWEDHVLRDDLDDEVSTYGNMHLELVYCPTNDDDENIQHQSCNYSDGLADESVDDYSQSDNSYELTWRELSLSPFPCGDPYDSLRIRFPCNKKEFHDEPVNEDVVIISPDIVELCATKTKTMNEIEVPVEPIALHVDPIISVTMGAFPKLEQQLAILPLFPTGGNKVTSPSFPLLPNIPPYQLSPKELMRRHSNAFEPSFEVIDNNPDVPSLLRAKYQLFYSDLIRRLKVDFAILDYNYTRLDQYIQRLVAEQIQVFNLLPNEISRLDEREYPLALEFFLQFDVNMFYMKTCSFRHARPRSMSEGLFCVQTPEARYELAACGNCGLCYPQYDMTHREKKYIVEFSQAHTHSFVNGYKTILNCSASCHTQNIIYTLTCVCGKMDYIGATSGSLHDRLYSKPYVLHIDTFLIVIIAAAHREHGNRIMHEFLLGQANIMRDLPRGKTNDIKRKDRMQLYKHSTRCLDAMQIFLDANPQYWRFVPMAMDKAVTPEQQTITRPQLFDESDPNCRSKEDCQVCIQAVPRPPDEFTFSNRQILRQAEYFHNKRDKTLPNRDIDLYHATIVAVLPDSCSNMFRDVIESLFITYADTTLNTIGNVLREEQQRNHYYPLNDPWSTRSKNWCNGLVRRPWPTTNPN</sequence>
<dbReference type="AlphaFoldDB" id="A0A816ANW2"/>
<evidence type="ECO:0000313" key="1">
    <source>
        <dbReference type="EMBL" id="CAF1598826.1"/>
    </source>
</evidence>
<proteinExistence type="predicted"/>